<dbReference type="STRING" id="2041.AERYTH_02275"/>
<dbReference type="OrthoDB" id="3296472at2"/>
<dbReference type="EMBL" id="CP011502">
    <property type="protein sequence ID" value="ALX03604.1"/>
    <property type="molecule type" value="Genomic_DNA"/>
</dbReference>
<feature type="transmembrane region" description="Helical" evidence="1">
    <location>
        <begin position="92"/>
        <end position="114"/>
    </location>
</feature>
<dbReference type="KEGG" id="aer:AERYTH_02275"/>
<sequence>MGRGTHTRWTRVRTVVNWANLSTPVGLLAARAGGASLHPIGRGVLVATGWRWRRAGVDATTVGSVVLTPRDVAWLRARPALMRHEDRHVTQYAWLLGPAFLPLYLLAAAVSWVATGDTASWNPFERLAGLVDGGYRPARTRWSRRRRSPGC</sequence>
<dbReference type="PATRIC" id="fig|2041.4.peg.481"/>
<reference evidence="2 3" key="1">
    <citation type="journal article" date="1991" name="Int. J. Syst. Bacteriol.">
        <title>Description of the erythromycin-producing bacterium Arthrobacter sp. strain NRRL B-3381 as Aeromicrobium erythreum gen. nov., sp. nov.</title>
        <authorList>
            <person name="Miller E.S."/>
            <person name="Woese C.R."/>
            <person name="Brenner S."/>
        </authorList>
    </citation>
    <scope>NUCLEOTIDE SEQUENCE [LARGE SCALE GENOMIC DNA]</scope>
    <source>
        <strain evidence="2 3">AR18</strain>
    </source>
</reference>
<evidence type="ECO:0000313" key="2">
    <source>
        <dbReference type="EMBL" id="ALX03604.1"/>
    </source>
</evidence>
<keyword evidence="1" id="KW-0472">Membrane</keyword>
<evidence type="ECO:0000256" key="1">
    <source>
        <dbReference type="SAM" id="Phobius"/>
    </source>
</evidence>
<keyword evidence="3" id="KW-1185">Reference proteome</keyword>
<dbReference type="AlphaFoldDB" id="A0A0U4B6V1"/>
<organism evidence="2 3">
    <name type="scientific">Aeromicrobium erythreum</name>
    <dbReference type="NCBI Taxonomy" id="2041"/>
    <lineage>
        <taxon>Bacteria</taxon>
        <taxon>Bacillati</taxon>
        <taxon>Actinomycetota</taxon>
        <taxon>Actinomycetes</taxon>
        <taxon>Propionibacteriales</taxon>
        <taxon>Nocardioidaceae</taxon>
        <taxon>Aeromicrobium</taxon>
    </lineage>
</organism>
<protein>
    <recommendedName>
        <fullName evidence="4">DUF4157 domain-containing protein</fullName>
    </recommendedName>
</protein>
<gene>
    <name evidence="2" type="ORF">AERYTH_02275</name>
</gene>
<name>A0A0U4B6V1_9ACTN</name>
<keyword evidence="1" id="KW-0812">Transmembrane</keyword>
<keyword evidence="1" id="KW-1133">Transmembrane helix</keyword>
<evidence type="ECO:0000313" key="3">
    <source>
        <dbReference type="Proteomes" id="UP000067689"/>
    </source>
</evidence>
<accession>A0A0U4B6V1</accession>
<proteinExistence type="predicted"/>
<dbReference type="Proteomes" id="UP000067689">
    <property type="component" value="Chromosome"/>
</dbReference>
<evidence type="ECO:0008006" key="4">
    <source>
        <dbReference type="Google" id="ProtNLM"/>
    </source>
</evidence>